<sequence length="88" mass="10059">MIKKNEARTAYDAGAEDCKNLLEMLKCTIENHSYESRMEGVHWGHVGDMNHLRQLLMEAQMSLNLDADTDEDGYMKDLAAELKTKRNA</sequence>
<reference evidence="1" key="1">
    <citation type="submission" date="2019-08" db="EMBL/GenBank/DDBJ databases">
        <authorList>
            <person name="Kucharzyk K."/>
            <person name="Murdoch R.W."/>
            <person name="Higgins S."/>
            <person name="Loffler F."/>
        </authorList>
    </citation>
    <scope>NUCLEOTIDE SEQUENCE</scope>
</reference>
<name>A0A644Y6E0_9ZZZZ</name>
<organism evidence="1">
    <name type="scientific">bioreactor metagenome</name>
    <dbReference type="NCBI Taxonomy" id="1076179"/>
    <lineage>
        <taxon>unclassified sequences</taxon>
        <taxon>metagenomes</taxon>
        <taxon>ecological metagenomes</taxon>
    </lineage>
</organism>
<gene>
    <name evidence="1" type="ORF">SDC9_69975</name>
</gene>
<accession>A0A644Y6E0</accession>
<dbReference type="EMBL" id="VSSQ01004046">
    <property type="protein sequence ID" value="MPM23501.1"/>
    <property type="molecule type" value="Genomic_DNA"/>
</dbReference>
<dbReference type="AlphaFoldDB" id="A0A644Y6E0"/>
<evidence type="ECO:0000313" key="1">
    <source>
        <dbReference type="EMBL" id="MPM23501.1"/>
    </source>
</evidence>
<proteinExistence type="predicted"/>
<protein>
    <submittedName>
        <fullName evidence="1">Uncharacterized protein</fullName>
    </submittedName>
</protein>
<comment type="caution">
    <text evidence="1">The sequence shown here is derived from an EMBL/GenBank/DDBJ whole genome shotgun (WGS) entry which is preliminary data.</text>
</comment>